<dbReference type="Proteomes" id="UP000070119">
    <property type="component" value="Unassembled WGS sequence"/>
</dbReference>
<sequence>MAGLIEQIYGIKVSLTTVGRYLKAWGMSAQKPVRRAYERKDEEIERWLNENYPGIAKEAKQEGATIHWADEMGLRSDHVSGTSFALKGKTPEVRATGKRFSCNMISTITNRGELSFMVFEGTFKNATFIEFMTRLLRQATRKMSPSGSSLPPMPNACE</sequence>
<feature type="domain" description="Winged helix-turn helix" evidence="2">
    <location>
        <begin position="2"/>
        <end position="50"/>
    </location>
</feature>
<feature type="domain" description="Tc1-like transposase DDE" evidence="1">
    <location>
        <begin position="66"/>
        <end position="141"/>
    </location>
</feature>
<comment type="caution">
    <text evidence="3">The sequence shown here is derived from an EMBL/GenBank/DDBJ whole genome shotgun (WGS) entry which is preliminary data.</text>
</comment>
<evidence type="ECO:0000313" key="5">
    <source>
        <dbReference type="Proteomes" id="UP000060630"/>
    </source>
</evidence>
<evidence type="ECO:0008006" key="7">
    <source>
        <dbReference type="Google" id="ProtNLM"/>
    </source>
</evidence>
<protein>
    <recommendedName>
        <fullName evidence="7">Transposase</fullName>
    </recommendedName>
</protein>
<dbReference type="EMBL" id="LPHD01000133">
    <property type="protein sequence ID" value="KWA78798.1"/>
    <property type="molecule type" value="Genomic_DNA"/>
</dbReference>
<evidence type="ECO:0000313" key="3">
    <source>
        <dbReference type="EMBL" id="KWA78798.1"/>
    </source>
</evidence>
<dbReference type="InterPro" id="IPR025959">
    <property type="entry name" value="Winged_HTH_dom"/>
</dbReference>
<evidence type="ECO:0000313" key="6">
    <source>
        <dbReference type="Proteomes" id="UP000070119"/>
    </source>
</evidence>
<evidence type="ECO:0000313" key="4">
    <source>
        <dbReference type="EMBL" id="KWZ58779.1"/>
    </source>
</evidence>
<dbReference type="Pfam" id="PF13592">
    <property type="entry name" value="HTH_33"/>
    <property type="match status" value="1"/>
</dbReference>
<dbReference type="EMBL" id="LNJU01000002">
    <property type="protein sequence ID" value="KWZ58779.1"/>
    <property type="molecule type" value="Genomic_DNA"/>
</dbReference>
<dbReference type="Pfam" id="PF13358">
    <property type="entry name" value="DDE_3"/>
    <property type="match status" value="1"/>
</dbReference>
<accession>A0A106J4K4</accession>
<reference evidence="4 6" key="2">
    <citation type="submission" date="2015-11" db="EMBL/GenBank/DDBJ databases">
        <authorList>
            <person name="Sahl J."/>
            <person name="Wagner D."/>
            <person name="Keim P."/>
        </authorList>
    </citation>
    <scope>NUCLEOTIDE SEQUENCE [LARGE SCALE GENOMIC DNA]</scope>
    <source>
        <strain evidence="4 6">MSMB1157</strain>
    </source>
</reference>
<dbReference type="AlphaFoldDB" id="A0A106J4K4"/>
<proteinExistence type="predicted"/>
<organism evidence="3 5">
    <name type="scientific">Burkholderia ubonensis</name>
    <dbReference type="NCBI Taxonomy" id="101571"/>
    <lineage>
        <taxon>Bacteria</taxon>
        <taxon>Pseudomonadati</taxon>
        <taxon>Pseudomonadota</taxon>
        <taxon>Betaproteobacteria</taxon>
        <taxon>Burkholderiales</taxon>
        <taxon>Burkholderiaceae</taxon>
        <taxon>Burkholderia</taxon>
        <taxon>Burkholderia cepacia complex</taxon>
    </lineage>
</organism>
<dbReference type="InterPro" id="IPR038717">
    <property type="entry name" value="Tc1-like_DDE_dom"/>
</dbReference>
<reference evidence="3 5" key="1">
    <citation type="submission" date="2015-11" db="EMBL/GenBank/DDBJ databases">
        <title>Expanding the genomic diversity of Burkholderia species for the development of highly accurate diagnostics.</title>
        <authorList>
            <person name="Sahl J."/>
            <person name="Keim P."/>
            <person name="Wagner D."/>
        </authorList>
    </citation>
    <scope>NUCLEOTIDE SEQUENCE [LARGE SCALE GENOMIC DNA]</scope>
    <source>
        <strain evidence="3 5">MSMB2087WGS</strain>
    </source>
</reference>
<gene>
    <name evidence="4" type="ORF">WK57_17050</name>
    <name evidence="3" type="ORF">WL29_32380</name>
</gene>
<evidence type="ECO:0000259" key="1">
    <source>
        <dbReference type="Pfam" id="PF13358"/>
    </source>
</evidence>
<evidence type="ECO:0000259" key="2">
    <source>
        <dbReference type="Pfam" id="PF13592"/>
    </source>
</evidence>
<dbReference type="RefSeq" id="WP_060182971.1">
    <property type="nucleotide sequence ID" value="NZ_LNJU01000002.1"/>
</dbReference>
<dbReference type="Proteomes" id="UP000060630">
    <property type="component" value="Unassembled WGS sequence"/>
</dbReference>
<name>A0A106J4K4_9BURK</name>